<comment type="caution">
    <text evidence="2">The sequence shown here is derived from an EMBL/GenBank/DDBJ whole genome shotgun (WGS) entry which is preliminary data.</text>
</comment>
<evidence type="ECO:0000313" key="2">
    <source>
        <dbReference type="EMBL" id="KAL3317716.1"/>
    </source>
</evidence>
<gene>
    <name evidence="2" type="ORF">Ciccas_003632</name>
</gene>
<proteinExistence type="predicted"/>
<evidence type="ECO:0000256" key="1">
    <source>
        <dbReference type="SAM" id="MobiDB-lite"/>
    </source>
</evidence>
<dbReference type="AlphaFoldDB" id="A0ABD2QDU6"/>
<evidence type="ECO:0000313" key="3">
    <source>
        <dbReference type="Proteomes" id="UP001626550"/>
    </source>
</evidence>
<feature type="compositionally biased region" description="Polar residues" evidence="1">
    <location>
        <begin position="153"/>
        <end position="163"/>
    </location>
</feature>
<dbReference type="EMBL" id="JBJKFK010000341">
    <property type="protein sequence ID" value="KAL3317716.1"/>
    <property type="molecule type" value="Genomic_DNA"/>
</dbReference>
<organism evidence="2 3">
    <name type="scientific">Cichlidogyrus casuarinus</name>
    <dbReference type="NCBI Taxonomy" id="1844966"/>
    <lineage>
        <taxon>Eukaryota</taxon>
        <taxon>Metazoa</taxon>
        <taxon>Spiralia</taxon>
        <taxon>Lophotrochozoa</taxon>
        <taxon>Platyhelminthes</taxon>
        <taxon>Monogenea</taxon>
        <taxon>Monopisthocotylea</taxon>
        <taxon>Dactylogyridea</taxon>
        <taxon>Ancyrocephalidae</taxon>
        <taxon>Cichlidogyrus</taxon>
    </lineage>
</organism>
<dbReference type="Proteomes" id="UP001626550">
    <property type="component" value="Unassembled WGS sequence"/>
</dbReference>
<feature type="region of interest" description="Disordered" evidence="1">
    <location>
        <begin position="153"/>
        <end position="174"/>
    </location>
</feature>
<name>A0ABD2QDU6_9PLAT</name>
<keyword evidence="3" id="KW-1185">Reference proteome</keyword>
<sequence length="278" mass="32153">MPYRLSRYIEVNKGLAQYRLHESVGQTILDGLKEAKDLGVVPPQDGYVAHSYLAPRSKFVHALGYLGFNNLADVRQLYEHRKHLQSGKMYLNNKMLKERTFSHNRSVLKIPYGRVILLTTSCLIVCSDPWLLAGIWKVDLLIELSKIKSVSLHTNTESNSRHPPTSKRHSKRPAESMLVDNFDPLEMAAKLEQERNGFLLLRIEHIISQRGEETTLTRDLHLNTQTDSLHSMKNLLTQLKTAIEQHQRRHQHKRCAYFNYPICINSKETKTEKDILFS</sequence>
<reference evidence="2 3" key="1">
    <citation type="submission" date="2024-11" db="EMBL/GenBank/DDBJ databases">
        <title>Adaptive evolution of stress response genes in parasites aligns with host niche diversity.</title>
        <authorList>
            <person name="Hahn C."/>
            <person name="Resl P."/>
        </authorList>
    </citation>
    <scope>NUCLEOTIDE SEQUENCE [LARGE SCALE GENOMIC DNA]</scope>
    <source>
        <strain evidence="2">EGGRZ-B1_66</strain>
        <tissue evidence="2">Body</tissue>
    </source>
</reference>
<accession>A0ABD2QDU6</accession>
<protein>
    <submittedName>
        <fullName evidence="2">Uncharacterized protein</fullName>
    </submittedName>
</protein>